<protein>
    <submittedName>
        <fullName evidence="1">Uncharacterized protein</fullName>
    </submittedName>
</protein>
<dbReference type="EMBL" id="KV407459">
    <property type="protein sequence ID" value="KZF22337.1"/>
    <property type="molecule type" value="Genomic_DNA"/>
</dbReference>
<accession>A0A165GLI4</accession>
<dbReference type="GeneID" id="28897906"/>
<dbReference type="Proteomes" id="UP000076632">
    <property type="component" value="Unassembled WGS sequence"/>
</dbReference>
<gene>
    <name evidence="1" type="ORF">L228DRAFT_248012</name>
</gene>
<name>A0A165GLI4_XYLHT</name>
<proteinExistence type="predicted"/>
<reference evidence="1 2" key="1">
    <citation type="journal article" date="2016" name="Fungal Biol.">
        <title>The genome of Xylona heveae provides a window into fungal endophytism.</title>
        <authorList>
            <person name="Gazis R."/>
            <person name="Kuo A."/>
            <person name="Riley R."/>
            <person name="LaButti K."/>
            <person name="Lipzen A."/>
            <person name="Lin J."/>
            <person name="Amirebrahimi M."/>
            <person name="Hesse C.N."/>
            <person name="Spatafora J.W."/>
            <person name="Henrissat B."/>
            <person name="Hainaut M."/>
            <person name="Grigoriev I.V."/>
            <person name="Hibbett D.S."/>
        </authorList>
    </citation>
    <scope>NUCLEOTIDE SEQUENCE [LARGE SCALE GENOMIC DNA]</scope>
    <source>
        <strain evidence="1 2">TC161</strain>
    </source>
</reference>
<evidence type="ECO:0000313" key="1">
    <source>
        <dbReference type="EMBL" id="KZF22337.1"/>
    </source>
</evidence>
<keyword evidence="2" id="KW-1185">Reference proteome</keyword>
<dbReference type="AlphaFoldDB" id="A0A165GLI4"/>
<dbReference type="InParanoid" id="A0A165GLI4"/>
<evidence type="ECO:0000313" key="2">
    <source>
        <dbReference type="Proteomes" id="UP000076632"/>
    </source>
</evidence>
<organism evidence="1 2">
    <name type="scientific">Xylona heveae (strain CBS 132557 / TC161)</name>
    <dbReference type="NCBI Taxonomy" id="1328760"/>
    <lineage>
        <taxon>Eukaryota</taxon>
        <taxon>Fungi</taxon>
        <taxon>Dikarya</taxon>
        <taxon>Ascomycota</taxon>
        <taxon>Pezizomycotina</taxon>
        <taxon>Xylonomycetes</taxon>
        <taxon>Xylonales</taxon>
        <taxon>Xylonaceae</taxon>
        <taxon>Xylona</taxon>
    </lineage>
</organism>
<sequence>MLLDPLSSILPQNPQILPALYRFGTRTPPVALLSIHPCHPLLVHYFVPITFCTILMVVCQWQLRPDPLLKGHNAHLWEEPSVLLYHKS</sequence>
<dbReference type="RefSeq" id="XP_018187892.1">
    <property type="nucleotide sequence ID" value="XM_018332769.1"/>
</dbReference>